<sequence>MNAITEALYPLHELAIDLAAEDIENGASQSSDFESFGAVRFNLLEAHQHLRRAQAQGVQPGYHGDAELRLAQQEAQDTVTLAELIRDFNEVTRLRLRMIASGSLDLPQSEAGALDAAATAINILVRDILCYLGLEVTGVTGGSDGSYPAGEMLRNAQAALAPLVDRPRALAASAASLEGWRQDLTVAHRALTRPHKPAGYDTSVHVRAWILENQGNARAPLTQGRIAAGAEVQSWEVSRDLGKLSATYSPEIGWHIG</sequence>
<dbReference type="RefSeq" id="WP_033252924.1">
    <property type="nucleotide sequence ID" value="NZ_BSRX01000047.1"/>
</dbReference>
<evidence type="ECO:0000313" key="1">
    <source>
        <dbReference type="EMBL" id="GLW58140.1"/>
    </source>
</evidence>
<gene>
    <name evidence="1" type="ORF">Kpho01_61510</name>
</gene>
<dbReference type="AlphaFoldDB" id="A0A9W6UT17"/>
<dbReference type="Proteomes" id="UP001165143">
    <property type="component" value="Unassembled WGS sequence"/>
</dbReference>
<organism evidence="1 2">
    <name type="scientific">Kitasatospora phosalacinea</name>
    <dbReference type="NCBI Taxonomy" id="2065"/>
    <lineage>
        <taxon>Bacteria</taxon>
        <taxon>Bacillati</taxon>
        <taxon>Actinomycetota</taxon>
        <taxon>Actinomycetes</taxon>
        <taxon>Kitasatosporales</taxon>
        <taxon>Streptomycetaceae</taxon>
        <taxon>Kitasatospora</taxon>
    </lineage>
</organism>
<proteinExistence type="predicted"/>
<dbReference type="OrthoDB" id="9945792at2"/>
<dbReference type="EMBL" id="BSRX01000047">
    <property type="protein sequence ID" value="GLW58140.1"/>
    <property type="molecule type" value="Genomic_DNA"/>
</dbReference>
<evidence type="ECO:0000313" key="2">
    <source>
        <dbReference type="Proteomes" id="UP001165143"/>
    </source>
</evidence>
<protein>
    <submittedName>
        <fullName evidence="1">Uncharacterized protein</fullName>
    </submittedName>
</protein>
<name>A0A9W6UT17_9ACTN</name>
<accession>A0A9W6UT17</accession>
<comment type="caution">
    <text evidence="1">The sequence shown here is derived from an EMBL/GenBank/DDBJ whole genome shotgun (WGS) entry which is preliminary data.</text>
</comment>
<reference evidence="1" key="1">
    <citation type="submission" date="2023-02" db="EMBL/GenBank/DDBJ databases">
        <title>Kitasatospora phosalacinea NBRC 14362.</title>
        <authorList>
            <person name="Ichikawa N."/>
            <person name="Sato H."/>
            <person name="Tonouchi N."/>
        </authorList>
    </citation>
    <scope>NUCLEOTIDE SEQUENCE</scope>
    <source>
        <strain evidence="1">NBRC 14362</strain>
    </source>
</reference>